<feature type="region of interest" description="Disordered" evidence="7">
    <location>
        <begin position="580"/>
        <end position="602"/>
    </location>
</feature>
<dbReference type="GO" id="GO:0005634">
    <property type="term" value="C:nucleus"/>
    <property type="evidence" value="ECO:0007669"/>
    <property type="project" value="UniProtKB-SubCell"/>
</dbReference>
<dbReference type="Gene3D" id="3.30.40.100">
    <property type="match status" value="1"/>
</dbReference>
<reference evidence="10" key="2">
    <citation type="submission" date="2017-02" db="UniProtKB">
        <authorList>
            <consortium name="WormBaseParasite"/>
        </authorList>
    </citation>
    <scope>IDENTIFICATION</scope>
</reference>
<feature type="compositionally biased region" description="Basic and acidic residues" evidence="7">
    <location>
        <begin position="236"/>
        <end position="252"/>
    </location>
</feature>
<dbReference type="STRING" id="6313.A0A0K0DKW5"/>
<evidence type="ECO:0000259" key="8">
    <source>
        <dbReference type="PROSITE" id="PS51050"/>
    </source>
</evidence>
<evidence type="ECO:0000256" key="6">
    <source>
        <dbReference type="ARBA" id="ARBA00023242"/>
    </source>
</evidence>
<feature type="compositionally biased region" description="Basic and acidic residues" evidence="7">
    <location>
        <begin position="392"/>
        <end position="407"/>
    </location>
</feature>
<dbReference type="Pfam" id="PF17942">
    <property type="entry name" value="Morc6_S5"/>
    <property type="match status" value="1"/>
</dbReference>
<dbReference type="InterPro" id="IPR011124">
    <property type="entry name" value="Znf_CW"/>
</dbReference>
<keyword evidence="2" id="KW-0479">Metal-binding</keyword>
<proteinExistence type="predicted"/>
<evidence type="ECO:0000256" key="5">
    <source>
        <dbReference type="ARBA" id="ARBA00023054"/>
    </source>
</evidence>
<evidence type="ECO:0000313" key="9">
    <source>
        <dbReference type="Proteomes" id="UP000035642"/>
    </source>
</evidence>
<dbReference type="PROSITE" id="PS51050">
    <property type="entry name" value="ZF_CW"/>
    <property type="match status" value="1"/>
</dbReference>
<evidence type="ECO:0000256" key="7">
    <source>
        <dbReference type="SAM" id="MobiDB-lite"/>
    </source>
</evidence>
<evidence type="ECO:0000256" key="4">
    <source>
        <dbReference type="ARBA" id="ARBA00022833"/>
    </source>
</evidence>
<reference evidence="9" key="1">
    <citation type="submission" date="2012-09" db="EMBL/GenBank/DDBJ databases">
        <authorList>
            <person name="Martin A.A."/>
        </authorList>
    </citation>
    <scope>NUCLEOTIDE SEQUENCE</scope>
</reference>
<name>A0A0K0DKW5_ANGCA</name>
<keyword evidence="3" id="KW-0863">Zinc-finger</keyword>
<keyword evidence="9" id="KW-1185">Reference proteome</keyword>
<organism evidence="9 10">
    <name type="scientific">Angiostrongylus cantonensis</name>
    <name type="common">Rat lungworm</name>
    <dbReference type="NCBI Taxonomy" id="6313"/>
    <lineage>
        <taxon>Eukaryota</taxon>
        <taxon>Metazoa</taxon>
        <taxon>Ecdysozoa</taxon>
        <taxon>Nematoda</taxon>
        <taxon>Chromadorea</taxon>
        <taxon>Rhabditida</taxon>
        <taxon>Rhabditina</taxon>
        <taxon>Rhabditomorpha</taxon>
        <taxon>Strongyloidea</taxon>
        <taxon>Metastrongylidae</taxon>
        <taxon>Angiostrongylus</taxon>
    </lineage>
</organism>
<dbReference type="Proteomes" id="UP000035642">
    <property type="component" value="Unassembled WGS sequence"/>
</dbReference>
<feature type="region of interest" description="Disordered" evidence="7">
    <location>
        <begin position="161"/>
        <end position="407"/>
    </location>
</feature>
<evidence type="ECO:0000256" key="1">
    <source>
        <dbReference type="ARBA" id="ARBA00004123"/>
    </source>
</evidence>
<dbReference type="CDD" id="cd15489">
    <property type="entry name" value="PHD_SF"/>
    <property type="match status" value="1"/>
</dbReference>
<accession>A0A0K0DKW5</accession>
<dbReference type="PANTHER" id="PTHR23337">
    <property type="entry name" value="ZINC FINGER CW-TYPE COILED-COIL DOMAIN PROTEIN 1"/>
    <property type="match status" value="1"/>
</dbReference>
<feature type="compositionally biased region" description="Low complexity" evidence="7">
    <location>
        <begin position="353"/>
        <end position="383"/>
    </location>
</feature>
<protein>
    <submittedName>
        <fullName evidence="10">CW-type domain-containing protein</fullName>
    </submittedName>
</protein>
<dbReference type="Pfam" id="PF07496">
    <property type="entry name" value="zf-CW"/>
    <property type="match status" value="1"/>
</dbReference>
<feature type="compositionally biased region" description="Basic and acidic residues" evidence="7">
    <location>
        <begin position="314"/>
        <end position="334"/>
    </location>
</feature>
<keyword evidence="4" id="KW-0862">Zinc</keyword>
<feature type="compositionally biased region" description="Basic and acidic residues" evidence="7">
    <location>
        <begin position="162"/>
        <end position="181"/>
    </location>
</feature>
<evidence type="ECO:0000256" key="3">
    <source>
        <dbReference type="ARBA" id="ARBA00022771"/>
    </source>
</evidence>
<feature type="compositionally biased region" description="Polar residues" evidence="7">
    <location>
        <begin position="182"/>
        <end position="192"/>
    </location>
</feature>
<dbReference type="AlphaFoldDB" id="A0A0K0DKW5"/>
<dbReference type="WBParaSite" id="ACAC_0001218301-mRNA-1">
    <property type="protein sequence ID" value="ACAC_0001218301-mRNA-1"/>
    <property type="gene ID" value="ACAC_0001218301"/>
</dbReference>
<evidence type="ECO:0000256" key="2">
    <source>
        <dbReference type="ARBA" id="ARBA00022723"/>
    </source>
</evidence>
<comment type="subcellular location">
    <subcellularLocation>
        <location evidence="1">Nucleus</location>
    </subcellularLocation>
</comment>
<dbReference type="InterPro" id="IPR041006">
    <property type="entry name" value="Morc_S5"/>
</dbReference>
<dbReference type="GO" id="GO:0008270">
    <property type="term" value="F:zinc ion binding"/>
    <property type="evidence" value="ECO:0007669"/>
    <property type="project" value="UniProtKB-KW"/>
</dbReference>
<dbReference type="PANTHER" id="PTHR23337:SF3">
    <property type="entry name" value="MORC FAMILY CW-TYPE ZINC FINGER 2"/>
    <property type="match status" value="1"/>
</dbReference>
<keyword evidence="6" id="KW-0539">Nucleus</keyword>
<feature type="domain" description="CW-type" evidence="8">
    <location>
        <begin position="115"/>
        <end position="169"/>
    </location>
</feature>
<evidence type="ECO:0000313" key="10">
    <source>
        <dbReference type="WBParaSite" id="ACAC_0001218301-mRNA-1"/>
    </source>
</evidence>
<keyword evidence="5" id="KW-0175">Coiled coil</keyword>
<sequence length="602" mass="68860">MLYNNGRLIEMYVKVPVQKEKNDLLMKCLGVVGVVDVPYSILEPTHNKQSFENKREYLSLLRAMNDHMEQYWKDINLAGNEGPSGVKTFWKNFGYENSDWSSECTNLAEYRKKRYMRIGHTVQCDKCLKWRHVEYHAPYEINGIPENWCCNDHPNSIFRGCSKPEEMPKGRSTERKPDNHNRVSSLATTNGNALARRMSPPAKSVTASASRNREAQRRPPTPPSSRPLKRSSRIVQRRELSTESESSPERPPRKTSSKTYNMVTKTTERISSIGRPPMKSAAGVAGTRKRVMSSDDSDDEETVTAQNLSRKPKTKADLRRQYEEKEEKQQHVEELSDVQQKAPDPSPIHDAKPSTSLPPTTPSSSSKQMSTTTKPSSTSVSGPLSNGTTVKHTIDKEVFDREKERGDRAVGQTRKLLNFFIKQGVSYAERFRRMGEGELLEQDMEQFGRNVWEEHVLKVVRERDELKMLRRTDKEQIRKLCEDELRSELTVILKWAMRLGVEPPPGVLDSMEVTIMTVSYNNFEYGLEFSMLGALPSSKISAFLLRKWNPVQPDDVVTYENCFDMKDKLIGMLNADVDEEDLSSQQPEIFVPDPQRPDSITE</sequence>